<dbReference type="InterPro" id="IPR019793">
    <property type="entry name" value="Peroxidases_heam-ligand_BS"/>
</dbReference>
<dbReference type="Pfam" id="PF00141">
    <property type="entry name" value="peroxidase"/>
    <property type="match status" value="1"/>
</dbReference>
<feature type="binding site" evidence="12">
    <location>
        <position position="84"/>
    </location>
    <ligand>
        <name>Ca(2+)</name>
        <dbReference type="ChEBI" id="CHEBI:29108"/>
        <label>1</label>
    </ligand>
</feature>
<evidence type="ECO:0000256" key="7">
    <source>
        <dbReference type="ARBA" id="ARBA00022723"/>
    </source>
</evidence>
<evidence type="ECO:0000256" key="6">
    <source>
        <dbReference type="ARBA" id="ARBA00022617"/>
    </source>
</evidence>
<comment type="similarity">
    <text evidence="3">Belongs to the peroxidase family. Ascorbate peroxidase subfamily.</text>
</comment>
<evidence type="ECO:0000313" key="16">
    <source>
        <dbReference type="EMBL" id="KAF2568643.1"/>
    </source>
</evidence>
<dbReference type="InterPro" id="IPR000823">
    <property type="entry name" value="Peroxidase_pln"/>
</dbReference>
<evidence type="ECO:0000256" key="12">
    <source>
        <dbReference type="PIRSR" id="PIRSR600823-3"/>
    </source>
</evidence>
<accession>A0A8S9IGX7</accession>
<reference evidence="16" key="1">
    <citation type="submission" date="2019-12" db="EMBL/GenBank/DDBJ databases">
        <title>Genome sequencing and annotation of Brassica cretica.</title>
        <authorList>
            <person name="Studholme D.J."/>
            <person name="Sarris P.F."/>
        </authorList>
    </citation>
    <scope>NUCLEOTIDE SEQUENCE</scope>
    <source>
        <strain evidence="16">PFS-001/15</strain>
        <tissue evidence="16">Leaf</tissue>
    </source>
</reference>
<feature type="binding site" evidence="12">
    <location>
        <position position="190"/>
    </location>
    <ligand>
        <name>Ca(2+)</name>
        <dbReference type="ChEBI" id="CHEBI:29108"/>
        <label>2</label>
    </ligand>
</feature>
<evidence type="ECO:0000256" key="1">
    <source>
        <dbReference type="ARBA" id="ARBA00000189"/>
    </source>
</evidence>
<evidence type="ECO:0000256" key="5">
    <source>
        <dbReference type="ARBA" id="ARBA00022559"/>
    </source>
</evidence>
<feature type="binding site" description="axial binding residue" evidence="12">
    <location>
        <position position="189"/>
    </location>
    <ligand>
        <name>heme b</name>
        <dbReference type="ChEBI" id="CHEBI:60344"/>
    </ligand>
    <ligandPart>
        <name>Fe</name>
        <dbReference type="ChEBI" id="CHEBI:18248"/>
    </ligandPart>
</feature>
<dbReference type="AlphaFoldDB" id="A0A8S9IGX7"/>
<dbReference type="GO" id="GO:0042744">
    <property type="term" value="P:hydrogen peroxide catabolic process"/>
    <property type="evidence" value="ECO:0007669"/>
    <property type="project" value="UniProtKB-KW"/>
</dbReference>
<comment type="caution">
    <text evidence="16">The sequence shown here is derived from an EMBL/GenBank/DDBJ whole genome shotgun (WGS) entry which is preliminary data.</text>
</comment>
<evidence type="ECO:0000256" key="3">
    <source>
        <dbReference type="ARBA" id="ARBA00006873"/>
    </source>
</evidence>
<feature type="domain" description="Plant heme peroxidase family profile" evidence="15">
    <location>
        <begin position="67"/>
        <end position="327"/>
    </location>
</feature>
<keyword evidence="12 14" id="KW-0106">Calcium</keyword>
<dbReference type="CDD" id="cd00693">
    <property type="entry name" value="secretory_peroxidase"/>
    <property type="match status" value="1"/>
</dbReference>
<evidence type="ECO:0000259" key="15">
    <source>
        <dbReference type="PROSITE" id="PS50873"/>
    </source>
</evidence>
<dbReference type="PANTHER" id="PTHR31388:SF152">
    <property type="entry name" value="PEROXIDASE 20"/>
    <property type="match status" value="1"/>
</dbReference>
<evidence type="ECO:0000256" key="8">
    <source>
        <dbReference type="ARBA" id="ARBA00023002"/>
    </source>
</evidence>
<protein>
    <recommendedName>
        <fullName evidence="4 14">Peroxidase</fullName>
        <ecNumber evidence="4 14">1.11.1.7</ecNumber>
    </recommendedName>
</protein>
<dbReference type="EC" id="1.11.1.7" evidence="4 14"/>
<keyword evidence="9 12" id="KW-0408">Iron</keyword>
<feature type="binding site" evidence="12">
    <location>
        <position position="247"/>
    </location>
    <ligand>
        <name>Ca(2+)</name>
        <dbReference type="ChEBI" id="CHEBI:29108"/>
        <label>2</label>
    </ligand>
</feature>
<dbReference type="InterPro" id="IPR010255">
    <property type="entry name" value="Haem_peroxidase_sf"/>
</dbReference>
<comment type="catalytic activity">
    <reaction evidence="1 14">
        <text>2 a phenolic donor + H2O2 = 2 a phenolic radical donor + 2 H2O</text>
        <dbReference type="Rhea" id="RHEA:56136"/>
        <dbReference type="ChEBI" id="CHEBI:15377"/>
        <dbReference type="ChEBI" id="CHEBI:16240"/>
        <dbReference type="ChEBI" id="CHEBI:139520"/>
        <dbReference type="ChEBI" id="CHEBI:139521"/>
        <dbReference type="EC" id="1.11.1.7"/>
    </reaction>
</comment>
<feature type="disulfide bond" evidence="13">
    <location>
        <begin position="117"/>
        <end position="323"/>
    </location>
</feature>
<keyword evidence="14" id="KW-0376">Hydrogen peroxide</keyword>
<dbReference type="PRINTS" id="PR00458">
    <property type="entry name" value="PEROXIDASE"/>
</dbReference>
<dbReference type="PROSITE" id="PS00435">
    <property type="entry name" value="PEROXIDASE_1"/>
    <property type="match status" value="1"/>
</dbReference>
<dbReference type="Gene3D" id="1.10.520.10">
    <property type="match status" value="1"/>
</dbReference>
<evidence type="ECO:0000256" key="11">
    <source>
        <dbReference type="PIRSR" id="PIRSR600823-2"/>
    </source>
</evidence>
<organism evidence="16 17">
    <name type="scientific">Brassica cretica</name>
    <name type="common">Mustard</name>
    <dbReference type="NCBI Taxonomy" id="69181"/>
    <lineage>
        <taxon>Eukaryota</taxon>
        <taxon>Viridiplantae</taxon>
        <taxon>Streptophyta</taxon>
        <taxon>Embryophyta</taxon>
        <taxon>Tracheophyta</taxon>
        <taxon>Spermatophyta</taxon>
        <taxon>Magnoliopsida</taxon>
        <taxon>eudicotyledons</taxon>
        <taxon>Gunneridae</taxon>
        <taxon>Pentapetalae</taxon>
        <taxon>rosids</taxon>
        <taxon>malvids</taxon>
        <taxon>Brassicales</taxon>
        <taxon>Brassicaceae</taxon>
        <taxon>Brassiceae</taxon>
        <taxon>Brassica</taxon>
    </lineage>
</organism>
<evidence type="ECO:0000256" key="14">
    <source>
        <dbReference type="RuleBase" id="RU362060"/>
    </source>
</evidence>
<dbReference type="EMBL" id="QGKW02001911">
    <property type="protein sequence ID" value="KAF2568643.1"/>
    <property type="molecule type" value="Genomic_DNA"/>
</dbReference>
<name>A0A8S9IGX7_BRACR</name>
<comment type="similarity">
    <text evidence="14">Belongs to the peroxidase family. Classical plant (class III) peroxidase subfamily.</text>
</comment>
<evidence type="ECO:0000256" key="2">
    <source>
        <dbReference type="ARBA" id="ARBA00002322"/>
    </source>
</evidence>
<dbReference type="GO" id="GO:0140825">
    <property type="term" value="F:lactoperoxidase activity"/>
    <property type="evidence" value="ECO:0007669"/>
    <property type="project" value="UniProtKB-EC"/>
</dbReference>
<keyword evidence="5 14" id="KW-0575">Peroxidase</keyword>
<keyword evidence="10 13" id="KW-1015">Disulfide bond</keyword>
<keyword evidence="8 14" id="KW-0560">Oxidoreductase</keyword>
<feature type="disulfide bond" evidence="13">
    <location>
        <begin position="196"/>
        <end position="231"/>
    </location>
</feature>
<dbReference type="PANTHER" id="PTHR31388">
    <property type="entry name" value="PEROXIDASE 72-RELATED"/>
    <property type="match status" value="1"/>
</dbReference>
<evidence type="ECO:0000256" key="13">
    <source>
        <dbReference type="PIRSR" id="PIRSR600823-5"/>
    </source>
</evidence>
<comment type="subcellular location">
    <subcellularLocation>
        <location evidence="14">Secreted</location>
    </subcellularLocation>
</comment>
<feature type="binding site" evidence="12">
    <location>
        <position position="252"/>
    </location>
    <ligand>
        <name>Ca(2+)</name>
        <dbReference type="ChEBI" id="CHEBI:29108"/>
        <label>2</label>
    </ligand>
</feature>
<dbReference type="PROSITE" id="PS50873">
    <property type="entry name" value="PEROXIDASE_4"/>
    <property type="match status" value="1"/>
</dbReference>
<dbReference type="PRINTS" id="PR00461">
    <property type="entry name" value="PLPEROXIDASE"/>
</dbReference>
<comment type="cofactor">
    <cofactor evidence="12 14">
        <name>Ca(2+)</name>
        <dbReference type="ChEBI" id="CHEBI:29108"/>
    </cofactor>
    <text evidence="12 14">Binds 2 calcium ions per subunit.</text>
</comment>
<feature type="binding site" evidence="11">
    <location>
        <position position="159"/>
    </location>
    <ligand>
        <name>substrate</name>
    </ligand>
</feature>
<keyword evidence="6 14" id="KW-0349">Heme</keyword>
<feature type="binding site" evidence="12">
    <location>
        <position position="68"/>
    </location>
    <ligand>
        <name>Ca(2+)</name>
        <dbReference type="ChEBI" id="CHEBI:29108"/>
        <label>1</label>
    </ligand>
</feature>
<gene>
    <name evidence="16" type="ORF">F2Q68_00024431</name>
</gene>
<evidence type="ECO:0000256" key="4">
    <source>
        <dbReference type="ARBA" id="ARBA00012313"/>
    </source>
</evidence>
<comment type="function">
    <text evidence="2">Removal of H(2)O(2), oxidation of toxic reductants, biosynthesis and degradation of lignin, suberization, auxin catabolism, response to environmental stresses such as wounding, pathogen attack and oxidative stress. These functions might be dependent on each isozyme/isoform in each plant tissue.</text>
</comment>
<dbReference type="Gene3D" id="1.10.420.10">
    <property type="entry name" value="Peroxidase, domain 2"/>
    <property type="match status" value="1"/>
</dbReference>
<evidence type="ECO:0000256" key="9">
    <source>
        <dbReference type="ARBA" id="ARBA00023004"/>
    </source>
</evidence>
<keyword evidence="7 12" id="KW-0479">Metal-binding</keyword>
<dbReference type="GO" id="GO:0020037">
    <property type="term" value="F:heme binding"/>
    <property type="evidence" value="ECO:0007669"/>
    <property type="project" value="UniProtKB-UniRule"/>
</dbReference>
<dbReference type="InterPro" id="IPR033905">
    <property type="entry name" value="Secretory_peroxidase"/>
</dbReference>
<feature type="binding site" evidence="12">
    <location>
        <position position="70"/>
    </location>
    <ligand>
        <name>Ca(2+)</name>
        <dbReference type="ChEBI" id="CHEBI:29108"/>
        <label>1</label>
    </ligand>
</feature>
<dbReference type="Proteomes" id="UP000712281">
    <property type="component" value="Unassembled WGS sequence"/>
</dbReference>
<dbReference type="GO" id="GO:0046872">
    <property type="term" value="F:metal ion binding"/>
    <property type="evidence" value="ECO:0007669"/>
    <property type="project" value="UniProtKB-UniRule"/>
</dbReference>
<proteinExistence type="inferred from homology"/>
<feature type="binding site" evidence="12">
    <location>
        <position position="72"/>
    </location>
    <ligand>
        <name>Ca(2+)</name>
        <dbReference type="ChEBI" id="CHEBI:29108"/>
        <label>1</label>
    </ligand>
</feature>
<comment type="cofactor">
    <cofactor evidence="12 14">
        <name>heme b</name>
        <dbReference type="ChEBI" id="CHEBI:60344"/>
    </cofactor>
    <text evidence="12 14">Binds 1 heme b (iron(II)-protoporphyrin IX) group per subunit.</text>
</comment>
<dbReference type="GO" id="GO:0006979">
    <property type="term" value="P:response to oxidative stress"/>
    <property type="evidence" value="ECO:0007669"/>
    <property type="project" value="UniProtKB-UniRule"/>
</dbReference>
<dbReference type="InterPro" id="IPR002016">
    <property type="entry name" value="Haem_peroxidase"/>
</dbReference>
<feature type="binding site" evidence="12">
    <location>
        <position position="244"/>
    </location>
    <ligand>
        <name>Ca(2+)</name>
        <dbReference type="ChEBI" id="CHEBI:29108"/>
        <label>2</label>
    </ligand>
</feature>
<evidence type="ECO:0000256" key="10">
    <source>
        <dbReference type="ARBA" id="ARBA00023157"/>
    </source>
</evidence>
<dbReference type="FunFam" id="1.10.420.10:FF:000001">
    <property type="entry name" value="Peroxidase"/>
    <property type="match status" value="1"/>
</dbReference>
<evidence type="ECO:0000313" key="17">
    <source>
        <dbReference type="Proteomes" id="UP000712281"/>
    </source>
</evidence>
<dbReference type="SUPFAM" id="SSF48113">
    <property type="entry name" value="Heme-dependent peroxidases"/>
    <property type="match status" value="1"/>
</dbReference>
<dbReference type="GO" id="GO:0005576">
    <property type="term" value="C:extracellular region"/>
    <property type="evidence" value="ECO:0007669"/>
    <property type="project" value="UniProtKB-SubCell"/>
</dbReference>
<sequence>MALRMWASSTANALKLSSSVSKSQLSPAFSISRCFSSVLEGLKYANSHEWVKHEGSVATIGITDHAQGCDASVLLDTHGDILSEKQATPNVNSLRGFEVIDYIKYLLEEACPLTVSCSDIITMAARDSVFLRGGPWWEVYLGRRDSLKASFAGANQYIPAPNTSLEGLIINFKQQGLAIQDLIALSGAHTIGKARCVSFKQRINQPNMLQTFYVDEFKRHSTFRRILRSQCKDSSRDNELSPLDIQTPAYFDNHYYINLLKGRGLLISDNVLVSEDHEGEVFRKVWEYAVDQELFFVDFVESMLKMGNINVLTGIEGEIRENCRFVNL</sequence>
<keyword evidence="14" id="KW-0964">Secreted</keyword>